<protein>
    <submittedName>
        <fullName evidence="2">Uncharacterized protein</fullName>
    </submittedName>
</protein>
<dbReference type="Proteomes" id="UP000557566">
    <property type="component" value="Unassembled WGS sequence"/>
</dbReference>
<organism evidence="2 3">
    <name type="scientific">Ophiocordyceps sinensis</name>
    <dbReference type="NCBI Taxonomy" id="72228"/>
    <lineage>
        <taxon>Eukaryota</taxon>
        <taxon>Fungi</taxon>
        <taxon>Dikarya</taxon>
        <taxon>Ascomycota</taxon>
        <taxon>Pezizomycotina</taxon>
        <taxon>Sordariomycetes</taxon>
        <taxon>Hypocreomycetidae</taxon>
        <taxon>Hypocreales</taxon>
        <taxon>Ophiocordycipitaceae</taxon>
        <taxon>Ophiocordyceps</taxon>
    </lineage>
</organism>
<sequence length="399" mass="44864">MASLLARLAKLRQGYSRLSGDFSRDSTESKHDLASPSEKPCPLAPSTGHHKLHHGGGPSALEGLTKKVMREIIAPLHQVDRVSLALVNRTMLRLLGGPSLQLPKSSRFELLSRLERDGVCPAYILCTQYRVFHPPGLFPASQRSSSNKSCYVSTVYLPPYLYFNMVAAVMRCHRHGWSKYSAEALSKSFRYEYFDESRYPRIVSTTQCQIVNGRLIAKNEILIFPCKGLAGLRDAKVKVDHLFHESAENHEVLQYRCSHMRWTEYKSRTSLLRDGRMWNPRPLSKDWGFLHRGRYRVFHCPGCYTSHALSAYDLPDDGGRVIAMTAWKDLGSGISIKDLRWISHLSSGSTLMGLSDEGLVANDFEEALTGRPAQPYHPTIDTAIIQYFMGDAPGPPLVL</sequence>
<evidence type="ECO:0000313" key="2">
    <source>
        <dbReference type="EMBL" id="KAF4511606.1"/>
    </source>
</evidence>
<evidence type="ECO:0000256" key="1">
    <source>
        <dbReference type="SAM" id="MobiDB-lite"/>
    </source>
</evidence>
<gene>
    <name evidence="2" type="ORF">G6O67_003387</name>
</gene>
<dbReference type="OrthoDB" id="3766406at2759"/>
<accession>A0A8H4PWD0</accession>
<feature type="compositionally biased region" description="Basic and acidic residues" evidence="1">
    <location>
        <begin position="22"/>
        <end position="33"/>
    </location>
</feature>
<comment type="caution">
    <text evidence="2">The sequence shown here is derived from an EMBL/GenBank/DDBJ whole genome shotgun (WGS) entry which is preliminary data.</text>
</comment>
<keyword evidence="3" id="KW-1185">Reference proteome</keyword>
<evidence type="ECO:0000313" key="3">
    <source>
        <dbReference type="Proteomes" id="UP000557566"/>
    </source>
</evidence>
<name>A0A8H4PWD0_9HYPO</name>
<dbReference type="EMBL" id="JAAVMX010000003">
    <property type="protein sequence ID" value="KAF4511606.1"/>
    <property type="molecule type" value="Genomic_DNA"/>
</dbReference>
<reference evidence="2 3" key="1">
    <citation type="journal article" date="2020" name="Genome Biol. Evol.">
        <title>A new high-quality draft genome assembly of the Chinese cordyceps Ophiocordyceps sinensis.</title>
        <authorList>
            <person name="Shu R."/>
            <person name="Zhang J."/>
            <person name="Meng Q."/>
            <person name="Zhang H."/>
            <person name="Zhou G."/>
            <person name="Li M."/>
            <person name="Wu P."/>
            <person name="Zhao Y."/>
            <person name="Chen C."/>
            <person name="Qin Q."/>
        </authorList>
    </citation>
    <scope>NUCLEOTIDE SEQUENCE [LARGE SCALE GENOMIC DNA]</scope>
    <source>
        <strain evidence="2 3">IOZ07</strain>
    </source>
</reference>
<proteinExistence type="predicted"/>
<dbReference type="AlphaFoldDB" id="A0A8H4PWD0"/>
<feature type="region of interest" description="Disordered" evidence="1">
    <location>
        <begin position="19"/>
        <end position="60"/>
    </location>
</feature>